<evidence type="ECO:0000313" key="3">
    <source>
        <dbReference type="Proteomes" id="UP000547973"/>
    </source>
</evidence>
<dbReference type="SUPFAM" id="SSF52540">
    <property type="entry name" value="P-loop containing nucleoside triphosphate hydrolases"/>
    <property type="match status" value="1"/>
</dbReference>
<dbReference type="Proteomes" id="UP000547973">
    <property type="component" value="Unassembled WGS sequence"/>
</dbReference>
<dbReference type="AlphaFoldDB" id="A0A7Z0CK85"/>
<name>A0A7Z0CK85_9MICO</name>
<proteinExistence type="predicted"/>
<dbReference type="Pfam" id="PF13191">
    <property type="entry name" value="AAA_16"/>
    <property type="match status" value="1"/>
</dbReference>
<evidence type="ECO:0000259" key="1">
    <source>
        <dbReference type="Pfam" id="PF13191"/>
    </source>
</evidence>
<dbReference type="EMBL" id="JACBZO010000001">
    <property type="protein sequence ID" value="NYI41638.1"/>
    <property type="molecule type" value="Genomic_DNA"/>
</dbReference>
<gene>
    <name evidence="2" type="ORF">BKA03_001757</name>
</gene>
<evidence type="ECO:0000313" key="2">
    <source>
        <dbReference type="EMBL" id="NYI41638.1"/>
    </source>
</evidence>
<dbReference type="Gene3D" id="3.40.50.300">
    <property type="entry name" value="P-loop containing nucleotide triphosphate hydrolases"/>
    <property type="match status" value="1"/>
</dbReference>
<reference evidence="2 3" key="1">
    <citation type="submission" date="2020-07" db="EMBL/GenBank/DDBJ databases">
        <title>Sequencing the genomes of 1000 actinobacteria strains.</title>
        <authorList>
            <person name="Klenk H.-P."/>
        </authorList>
    </citation>
    <scope>NUCLEOTIDE SEQUENCE [LARGE SCALE GENOMIC DNA]</scope>
    <source>
        <strain evidence="2 3">DSM 19970</strain>
    </source>
</reference>
<sequence>MSTAAPRNPSIAGLAAAMLEAPARCGATRVVLIDGPAGSGKTTLAERLGKALGAQVVHADDMYEGWTGLPVLWDILGKRILEPLSRGEKAGFEGWDWAASARAERIDVLAADAVVIEGVGVAQRAARKHASLVLYVDAPWPERLARGVARDGESMRAQWEVWQCAEEEFLNAEGTLQASDVVVDGLAPVPDAW</sequence>
<accession>A0A7Z0CK85</accession>
<keyword evidence="2" id="KW-0418">Kinase</keyword>
<keyword evidence="3" id="KW-1185">Reference proteome</keyword>
<comment type="caution">
    <text evidence="2">The sequence shown here is derived from an EMBL/GenBank/DDBJ whole genome shotgun (WGS) entry which is preliminary data.</text>
</comment>
<dbReference type="GO" id="GO:0016301">
    <property type="term" value="F:kinase activity"/>
    <property type="evidence" value="ECO:0007669"/>
    <property type="project" value="UniProtKB-KW"/>
</dbReference>
<dbReference type="InterPro" id="IPR041664">
    <property type="entry name" value="AAA_16"/>
</dbReference>
<protein>
    <submittedName>
        <fullName evidence="2">Uridine kinase</fullName>
    </submittedName>
</protein>
<dbReference type="RefSeq" id="WP_179398005.1">
    <property type="nucleotide sequence ID" value="NZ_JACBZO010000001.1"/>
</dbReference>
<dbReference type="InterPro" id="IPR027417">
    <property type="entry name" value="P-loop_NTPase"/>
</dbReference>
<feature type="domain" description="Orc1-like AAA ATPase" evidence="1">
    <location>
        <begin position="11"/>
        <end position="137"/>
    </location>
</feature>
<keyword evidence="2" id="KW-0808">Transferase</keyword>
<organism evidence="2 3">
    <name type="scientific">Demequina lutea</name>
    <dbReference type="NCBI Taxonomy" id="431489"/>
    <lineage>
        <taxon>Bacteria</taxon>
        <taxon>Bacillati</taxon>
        <taxon>Actinomycetota</taxon>
        <taxon>Actinomycetes</taxon>
        <taxon>Micrococcales</taxon>
        <taxon>Demequinaceae</taxon>
        <taxon>Demequina</taxon>
    </lineage>
</organism>